<dbReference type="Gene3D" id="1.50.10.20">
    <property type="match status" value="1"/>
</dbReference>
<dbReference type="OrthoDB" id="4187847at2759"/>
<reference evidence="14 15" key="1">
    <citation type="journal article" date="2018" name="IMA Fungus">
        <title>IMA Genome-F 9: Draft genome sequence of Annulohypoxylon stygium, Aspergillus mulundensis, Berkeleyomyces basicola (syn. Thielaviopsis basicola), Ceratocystis smalleyi, two Cercospora beticola strains, Coleophoma cylindrospora, Fusarium fracticaudum, Phialophora cf. hyalina, and Morchella septimelata.</title>
        <authorList>
            <person name="Wingfield B.D."/>
            <person name="Bills G.F."/>
            <person name="Dong Y."/>
            <person name="Huang W."/>
            <person name="Nel W.J."/>
            <person name="Swalarsk-Parry B.S."/>
            <person name="Vaghefi N."/>
            <person name="Wilken P.M."/>
            <person name="An Z."/>
            <person name="de Beer Z.W."/>
            <person name="De Vos L."/>
            <person name="Chen L."/>
            <person name="Duong T.A."/>
            <person name="Gao Y."/>
            <person name="Hammerbacher A."/>
            <person name="Kikkert J.R."/>
            <person name="Li Y."/>
            <person name="Li H."/>
            <person name="Li K."/>
            <person name="Li Q."/>
            <person name="Liu X."/>
            <person name="Ma X."/>
            <person name="Naidoo K."/>
            <person name="Pethybridge S.J."/>
            <person name="Sun J."/>
            <person name="Steenkamp E.T."/>
            <person name="van der Nest M.A."/>
            <person name="van Wyk S."/>
            <person name="Wingfield M.J."/>
            <person name="Xiong C."/>
            <person name="Yue Q."/>
            <person name="Zhang X."/>
        </authorList>
    </citation>
    <scope>NUCLEOTIDE SEQUENCE [LARGE SCALE GENOMIC DNA]</scope>
    <source>
        <strain evidence="14 15">BP5796</strain>
    </source>
</reference>
<evidence type="ECO:0000256" key="10">
    <source>
        <dbReference type="PIRNR" id="PIRNR016302"/>
    </source>
</evidence>
<keyword evidence="5 13" id="KW-0732">Signal</keyword>
<evidence type="ECO:0000256" key="6">
    <source>
        <dbReference type="ARBA" id="ARBA00022801"/>
    </source>
</evidence>
<dbReference type="FunFam" id="1.50.10.20:FF:000006">
    <property type="entry name" value="Mannan endo-1,6-alpha-mannosidase"/>
    <property type="match status" value="1"/>
</dbReference>
<dbReference type="InterPro" id="IPR014480">
    <property type="entry name" value="Mannan-1_6-alpha_mannosidase"/>
</dbReference>
<feature type="chain" id="PRO_5017635081" description="Mannan endo-1,6-alpha-mannosidase" evidence="13">
    <location>
        <begin position="24"/>
        <end position="475"/>
    </location>
</feature>
<dbReference type="GO" id="GO:0008496">
    <property type="term" value="F:mannan endo-1,6-alpha-mannosidase activity"/>
    <property type="evidence" value="ECO:0007669"/>
    <property type="project" value="UniProtKB-UniRule"/>
</dbReference>
<organism evidence="14 15">
    <name type="scientific">Coleophoma crateriformis</name>
    <dbReference type="NCBI Taxonomy" id="565419"/>
    <lineage>
        <taxon>Eukaryota</taxon>
        <taxon>Fungi</taxon>
        <taxon>Dikarya</taxon>
        <taxon>Ascomycota</taxon>
        <taxon>Pezizomycotina</taxon>
        <taxon>Leotiomycetes</taxon>
        <taxon>Helotiales</taxon>
        <taxon>Dermateaceae</taxon>
        <taxon>Coleophoma</taxon>
    </lineage>
</organism>
<gene>
    <name evidence="14" type="ORF">BP5796_12461</name>
</gene>
<keyword evidence="6 10" id="KW-0378">Hydrolase</keyword>
<evidence type="ECO:0000256" key="13">
    <source>
        <dbReference type="SAM" id="SignalP"/>
    </source>
</evidence>
<dbReference type="Proteomes" id="UP000256328">
    <property type="component" value="Unassembled WGS sequence"/>
</dbReference>
<comment type="similarity">
    <text evidence="3 10">Belongs to the glycosyl hydrolase 76 family.</text>
</comment>
<dbReference type="GO" id="GO:0016052">
    <property type="term" value="P:carbohydrate catabolic process"/>
    <property type="evidence" value="ECO:0007669"/>
    <property type="project" value="InterPro"/>
</dbReference>
<keyword evidence="9 10" id="KW-0326">Glycosidase</keyword>
<evidence type="ECO:0000256" key="11">
    <source>
        <dbReference type="SAM" id="MobiDB-lite"/>
    </source>
</evidence>
<feature type="signal peptide" evidence="13">
    <location>
        <begin position="1"/>
        <end position="23"/>
    </location>
</feature>
<evidence type="ECO:0000313" key="15">
    <source>
        <dbReference type="Proteomes" id="UP000256328"/>
    </source>
</evidence>
<evidence type="ECO:0000256" key="4">
    <source>
        <dbReference type="ARBA" id="ARBA00012350"/>
    </source>
</evidence>
<keyword evidence="12" id="KW-1133">Transmembrane helix</keyword>
<dbReference type="GO" id="GO:0012505">
    <property type="term" value="C:endomembrane system"/>
    <property type="evidence" value="ECO:0007669"/>
    <property type="project" value="UniProtKB-SubCell"/>
</dbReference>
<dbReference type="EC" id="3.2.1.101" evidence="4 10"/>
<protein>
    <recommendedName>
        <fullName evidence="4 10">Mannan endo-1,6-alpha-mannosidase</fullName>
        <ecNumber evidence="4 10">3.2.1.101</ecNumber>
    </recommendedName>
</protein>
<evidence type="ECO:0000256" key="1">
    <source>
        <dbReference type="ARBA" id="ARBA00001452"/>
    </source>
</evidence>
<dbReference type="EMBL" id="PDLN01000022">
    <property type="protein sequence ID" value="RDW57660.1"/>
    <property type="molecule type" value="Genomic_DNA"/>
</dbReference>
<comment type="subcellular location">
    <subcellularLocation>
        <location evidence="2">Endomembrane system</location>
    </subcellularLocation>
</comment>
<feature type="transmembrane region" description="Helical" evidence="12">
    <location>
        <begin position="453"/>
        <end position="473"/>
    </location>
</feature>
<proteinExistence type="inferred from homology"/>
<dbReference type="GO" id="GO:0009272">
    <property type="term" value="P:fungal-type cell wall biogenesis"/>
    <property type="evidence" value="ECO:0007669"/>
    <property type="project" value="TreeGrafter"/>
</dbReference>
<evidence type="ECO:0000256" key="7">
    <source>
        <dbReference type="ARBA" id="ARBA00023136"/>
    </source>
</evidence>
<evidence type="ECO:0000256" key="3">
    <source>
        <dbReference type="ARBA" id="ARBA00009699"/>
    </source>
</evidence>
<feature type="region of interest" description="Disordered" evidence="11">
    <location>
        <begin position="413"/>
        <end position="446"/>
    </location>
</feature>
<dbReference type="Pfam" id="PF03663">
    <property type="entry name" value="Glyco_hydro_76"/>
    <property type="match status" value="1"/>
</dbReference>
<keyword evidence="7 12" id="KW-0472">Membrane</keyword>
<name>A0A3D8Q7M4_9HELO</name>
<sequence>MMMWPSSPSVCALALALLLTTDGNVAMALQLDLSSTDSIKSVASTIAYDMMSYYKGNLSGQIPGELPGPPPTPAVTNAGYFWWETGAMFGSLMDYWYYTGDSTYNEVVTQGMLFQTGTNNDYLPQNQTNGMGNDDQAFWGMAAMTAAELNFPNPPADQPQWLALAQAVYNTQVARFDDLCGGGLHWQAYSFLNGYSYKNSIANGCFFNIASRLALYTGNDSYAARAESTWDWVTGVGLIDQNYLVYDGTNSNQNCTSINHQQFSYNAAVFLLGAATMYNYTNGDAVWKSRVEGLLNSTINVFFPQGIGYEVVCEAVPTTCTIDMLSYKAYLIRWMAAATKLAPFMYDPVIAVIKTSAAAAALQCSGSPSDRPNGRMCGLSWSKGTQWDGTSGVGQQMAALEVVQSNLIQQAKAPVTNSTGGTSQGDPNAGINDPSAQNPTAARPATKGDKVGAGFLTAVVSCIVIGGVAWLSLPG</sequence>
<keyword evidence="8" id="KW-0325">Glycoprotein</keyword>
<evidence type="ECO:0000256" key="2">
    <source>
        <dbReference type="ARBA" id="ARBA00004308"/>
    </source>
</evidence>
<evidence type="ECO:0000256" key="8">
    <source>
        <dbReference type="ARBA" id="ARBA00023180"/>
    </source>
</evidence>
<dbReference type="AlphaFoldDB" id="A0A3D8Q7M4"/>
<dbReference type="InterPro" id="IPR008928">
    <property type="entry name" value="6-hairpin_glycosidase_sf"/>
</dbReference>
<comment type="catalytic activity">
    <reaction evidence="1 10">
        <text>Random hydrolysis of (1-&gt;6)-alpha-D-mannosidic linkages in unbranched (1-&gt;6)-mannans.</text>
        <dbReference type="EC" id="3.2.1.101"/>
    </reaction>
</comment>
<keyword evidence="12" id="KW-0812">Transmembrane</keyword>
<dbReference type="PIRSF" id="PIRSF016302">
    <property type="entry name" value="Man_a_manosd"/>
    <property type="match status" value="1"/>
</dbReference>
<feature type="compositionally biased region" description="Polar residues" evidence="11">
    <location>
        <begin position="413"/>
        <end position="426"/>
    </location>
</feature>
<evidence type="ECO:0000256" key="12">
    <source>
        <dbReference type="SAM" id="Phobius"/>
    </source>
</evidence>
<keyword evidence="15" id="KW-1185">Reference proteome</keyword>
<comment type="caution">
    <text evidence="14">The sequence shown here is derived from an EMBL/GenBank/DDBJ whole genome shotgun (WGS) entry which is preliminary data.</text>
</comment>
<evidence type="ECO:0000256" key="9">
    <source>
        <dbReference type="ARBA" id="ARBA00023295"/>
    </source>
</evidence>
<dbReference type="PANTHER" id="PTHR12145">
    <property type="entry name" value="MANNAN ENDO-1,6-ALPHA-MANNOSIDASE DCW1"/>
    <property type="match status" value="1"/>
</dbReference>
<dbReference type="PANTHER" id="PTHR12145:SF36">
    <property type="entry name" value="MANNAN ENDO-1,6-ALPHA-MANNOSIDASE DCW1"/>
    <property type="match status" value="1"/>
</dbReference>
<dbReference type="InterPro" id="IPR005198">
    <property type="entry name" value="Glyco_hydro_76"/>
</dbReference>
<dbReference type="SUPFAM" id="SSF48208">
    <property type="entry name" value="Six-hairpin glycosidases"/>
    <property type="match status" value="1"/>
</dbReference>
<accession>A0A3D8Q7M4</accession>
<evidence type="ECO:0000313" key="14">
    <source>
        <dbReference type="EMBL" id="RDW57660.1"/>
    </source>
</evidence>
<evidence type="ECO:0000256" key="5">
    <source>
        <dbReference type="ARBA" id="ARBA00022729"/>
    </source>
</evidence>